<dbReference type="HOGENOM" id="CLU_2506362_0_0_4"/>
<protein>
    <recommendedName>
        <fullName evidence="1">DUF6900 domain-containing protein</fullName>
    </recommendedName>
</protein>
<dbReference type="AlphaFoldDB" id="B2T0U8"/>
<proteinExistence type="predicted"/>
<dbReference type="Pfam" id="PF21841">
    <property type="entry name" value="DUF6900"/>
    <property type="match status" value="1"/>
</dbReference>
<sequence length="85" mass="9257">MMSSQPSFKRNREIIVSMPDLPAAARRQIAEIARTTLGIETLETRYADRLDFHDTAVWSIKAALEAVWLAGAAAGKEAARQDGAA</sequence>
<name>B2T0U8_PARPJ</name>
<dbReference type="KEGG" id="bpy:Bphyt_0240"/>
<dbReference type="RefSeq" id="WP_012431317.1">
    <property type="nucleotide sequence ID" value="NC_010681.1"/>
</dbReference>
<organism evidence="2 3">
    <name type="scientific">Paraburkholderia phytofirmans (strain DSM 17436 / LMG 22146 / PsJN)</name>
    <name type="common">Burkholderia phytofirmans</name>
    <dbReference type="NCBI Taxonomy" id="398527"/>
    <lineage>
        <taxon>Bacteria</taxon>
        <taxon>Pseudomonadati</taxon>
        <taxon>Pseudomonadota</taxon>
        <taxon>Betaproteobacteria</taxon>
        <taxon>Burkholderiales</taxon>
        <taxon>Burkholderiaceae</taxon>
        <taxon>Paraburkholderia</taxon>
    </lineage>
</organism>
<accession>B2T0U8</accession>
<evidence type="ECO:0000313" key="2">
    <source>
        <dbReference type="EMBL" id="ACD14668.1"/>
    </source>
</evidence>
<evidence type="ECO:0000259" key="1">
    <source>
        <dbReference type="Pfam" id="PF21841"/>
    </source>
</evidence>
<feature type="domain" description="DUF6900" evidence="1">
    <location>
        <begin position="26"/>
        <end position="75"/>
    </location>
</feature>
<dbReference type="eggNOG" id="COG1846">
    <property type="taxonomic scope" value="Bacteria"/>
</dbReference>
<dbReference type="Proteomes" id="UP000001739">
    <property type="component" value="Chromosome 1"/>
</dbReference>
<dbReference type="InterPro" id="IPR054195">
    <property type="entry name" value="DUF6900"/>
</dbReference>
<dbReference type="EMBL" id="CP001052">
    <property type="protein sequence ID" value="ACD14668.1"/>
    <property type="molecule type" value="Genomic_DNA"/>
</dbReference>
<reference evidence="2 3" key="1">
    <citation type="journal article" date="2011" name="J. Bacteriol.">
        <title>Complete genome sequence of the plant growth-promoting endophyte Burkholderia phytofirmans strain PsJN.</title>
        <authorList>
            <person name="Weilharter A."/>
            <person name="Mitter B."/>
            <person name="Shin M.V."/>
            <person name="Chain P.S."/>
            <person name="Nowak J."/>
            <person name="Sessitsch A."/>
        </authorList>
    </citation>
    <scope>NUCLEOTIDE SEQUENCE [LARGE SCALE GENOMIC DNA]</scope>
    <source>
        <strain evidence="3">DSM 17436 / LMG 22146 / PsJN</strain>
    </source>
</reference>
<dbReference type="STRING" id="398527.Bphyt_0240"/>
<evidence type="ECO:0000313" key="3">
    <source>
        <dbReference type="Proteomes" id="UP000001739"/>
    </source>
</evidence>
<gene>
    <name evidence="2" type="ordered locus">Bphyt_0240</name>
</gene>